<dbReference type="AlphaFoldDB" id="A0A392MBV3"/>
<reference evidence="1 2" key="1">
    <citation type="journal article" date="2018" name="Front. Plant Sci.">
        <title>Red Clover (Trifolium pratense) and Zigzag Clover (T. medium) - A Picture of Genomic Similarities and Differences.</title>
        <authorList>
            <person name="Dluhosova J."/>
            <person name="Istvanek J."/>
            <person name="Nedelnik J."/>
            <person name="Repkova J."/>
        </authorList>
    </citation>
    <scope>NUCLEOTIDE SEQUENCE [LARGE SCALE GENOMIC DNA]</scope>
    <source>
        <strain evidence="2">cv. 10/8</strain>
        <tissue evidence="1">Leaf</tissue>
    </source>
</reference>
<name>A0A392MBV3_9FABA</name>
<keyword evidence="2" id="KW-1185">Reference proteome</keyword>
<organism evidence="1 2">
    <name type="scientific">Trifolium medium</name>
    <dbReference type="NCBI Taxonomy" id="97028"/>
    <lineage>
        <taxon>Eukaryota</taxon>
        <taxon>Viridiplantae</taxon>
        <taxon>Streptophyta</taxon>
        <taxon>Embryophyta</taxon>
        <taxon>Tracheophyta</taxon>
        <taxon>Spermatophyta</taxon>
        <taxon>Magnoliopsida</taxon>
        <taxon>eudicotyledons</taxon>
        <taxon>Gunneridae</taxon>
        <taxon>Pentapetalae</taxon>
        <taxon>rosids</taxon>
        <taxon>fabids</taxon>
        <taxon>Fabales</taxon>
        <taxon>Fabaceae</taxon>
        <taxon>Papilionoideae</taxon>
        <taxon>50 kb inversion clade</taxon>
        <taxon>NPAAA clade</taxon>
        <taxon>Hologalegina</taxon>
        <taxon>IRL clade</taxon>
        <taxon>Trifolieae</taxon>
        <taxon>Trifolium</taxon>
    </lineage>
</organism>
<gene>
    <name evidence="1" type="ORF">A2U01_0005839</name>
</gene>
<sequence>METLETESSSSVLGMLDFIPLSYGVMDAICKDNEPTSRLNEGGYEDSFNDQFNNQWFLQEENNTPEEIIAEEVQECDEEIDEFECDDWIIG</sequence>
<dbReference type="EMBL" id="LXQA010007749">
    <property type="protein sequence ID" value="MCH85000.1"/>
    <property type="molecule type" value="Genomic_DNA"/>
</dbReference>
<dbReference type="Proteomes" id="UP000265520">
    <property type="component" value="Unassembled WGS sequence"/>
</dbReference>
<evidence type="ECO:0000313" key="2">
    <source>
        <dbReference type="Proteomes" id="UP000265520"/>
    </source>
</evidence>
<evidence type="ECO:0000313" key="1">
    <source>
        <dbReference type="EMBL" id="MCH85000.1"/>
    </source>
</evidence>
<accession>A0A392MBV3</accession>
<protein>
    <submittedName>
        <fullName evidence="1">Uncharacterized protein</fullName>
    </submittedName>
</protein>
<proteinExistence type="predicted"/>
<comment type="caution">
    <text evidence="1">The sequence shown here is derived from an EMBL/GenBank/DDBJ whole genome shotgun (WGS) entry which is preliminary data.</text>
</comment>